<evidence type="ECO:0000313" key="3">
    <source>
        <dbReference type="Proteomes" id="UP001066276"/>
    </source>
</evidence>
<protein>
    <submittedName>
        <fullName evidence="2">Uncharacterized protein</fullName>
    </submittedName>
</protein>
<keyword evidence="1" id="KW-1133">Transmembrane helix</keyword>
<dbReference type="EMBL" id="JANPWB010000015">
    <property type="protein sequence ID" value="KAJ1093393.1"/>
    <property type="molecule type" value="Genomic_DNA"/>
</dbReference>
<dbReference type="AlphaFoldDB" id="A0AAV7LV25"/>
<proteinExistence type="predicted"/>
<sequence>MVVMVVGGWCKLLLILVYNWAWPRRRPEQQRSSKFCSRPEEISCIQAISGLPGRSLQTLLPQENPREPWPLARLSGTGDRGDASPAAECELGPRSLLRRHVSSLVSGTVCTAEARAPYRLDTMAVGDQVLQDPLLEGAGRTRGLALVRAVALKPRSVAPAASIDPRPGQTAHYTLHE</sequence>
<feature type="transmembrane region" description="Helical" evidence="1">
    <location>
        <begin position="6"/>
        <end position="22"/>
    </location>
</feature>
<dbReference type="Proteomes" id="UP001066276">
    <property type="component" value="Chromosome 11"/>
</dbReference>
<keyword evidence="1" id="KW-0472">Membrane</keyword>
<evidence type="ECO:0000313" key="2">
    <source>
        <dbReference type="EMBL" id="KAJ1093393.1"/>
    </source>
</evidence>
<keyword evidence="3" id="KW-1185">Reference proteome</keyword>
<accession>A0AAV7LV25</accession>
<reference evidence="2" key="1">
    <citation type="journal article" date="2022" name="bioRxiv">
        <title>Sequencing and chromosome-scale assembly of the giantPleurodeles waltlgenome.</title>
        <authorList>
            <person name="Brown T."/>
            <person name="Elewa A."/>
            <person name="Iarovenko S."/>
            <person name="Subramanian E."/>
            <person name="Araus A.J."/>
            <person name="Petzold A."/>
            <person name="Susuki M."/>
            <person name="Suzuki K.-i.T."/>
            <person name="Hayashi T."/>
            <person name="Toyoda A."/>
            <person name="Oliveira C."/>
            <person name="Osipova E."/>
            <person name="Leigh N.D."/>
            <person name="Simon A."/>
            <person name="Yun M.H."/>
        </authorList>
    </citation>
    <scope>NUCLEOTIDE SEQUENCE</scope>
    <source>
        <strain evidence="2">20211129_DDA</strain>
        <tissue evidence="2">Liver</tissue>
    </source>
</reference>
<evidence type="ECO:0000256" key="1">
    <source>
        <dbReference type="SAM" id="Phobius"/>
    </source>
</evidence>
<keyword evidence="1" id="KW-0812">Transmembrane</keyword>
<comment type="caution">
    <text evidence="2">The sequence shown here is derived from an EMBL/GenBank/DDBJ whole genome shotgun (WGS) entry which is preliminary data.</text>
</comment>
<organism evidence="2 3">
    <name type="scientific">Pleurodeles waltl</name>
    <name type="common">Iberian ribbed newt</name>
    <dbReference type="NCBI Taxonomy" id="8319"/>
    <lineage>
        <taxon>Eukaryota</taxon>
        <taxon>Metazoa</taxon>
        <taxon>Chordata</taxon>
        <taxon>Craniata</taxon>
        <taxon>Vertebrata</taxon>
        <taxon>Euteleostomi</taxon>
        <taxon>Amphibia</taxon>
        <taxon>Batrachia</taxon>
        <taxon>Caudata</taxon>
        <taxon>Salamandroidea</taxon>
        <taxon>Salamandridae</taxon>
        <taxon>Pleurodelinae</taxon>
        <taxon>Pleurodeles</taxon>
    </lineage>
</organism>
<gene>
    <name evidence="2" type="ORF">NDU88_006494</name>
</gene>
<name>A0AAV7LV25_PLEWA</name>